<dbReference type="NCBIfam" id="TIGR02532">
    <property type="entry name" value="IV_pilin_GFxxxE"/>
    <property type="match status" value="1"/>
</dbReference>
<feature type="transmembrane region" description="Helical" evidence="3">
    <location>
        <begin position="14"/>
        <end position="38"/>
    </location>
</feature>
<keyword evidence="3" id="KW-0472">Membrane</keyword>
<comment type="subcellular location">
    <subcellularLocation>
        <location evidence="1">Cell surface</location>
    </subcellularLocation>
</comment>
<sequence length="47" mass="5083">MILSDKKGFTFVEVIAVIAIVGIAAGIAMPSVVGIMLLRWRDIIKLI</sequence>
<comment type="caution">
    <text evidence="4">The sequence shown here is derived from an EMBL/GenBank/DDBJ whole genome shotgun (WGS) entry which is preliminary data.</text>
</comment>
<dbReference type="GO" id="GO:0030420">
    <property type="term" value="P:establishment of competence for transformation"/>
    <property type="evidence" value="ECO:0007669"/>
    <property type="project" value="UniProtKB-KW"/>
</dbReference>
<dbReference type="Gene3D" id="3.30.700.10">
    <property type="entry name" value="Glycoprotein, Type 4 Pilin"/>
    <property type="match status" value="1"/>
</dbReference>
<keyword evidence="3" id="KW-0812">Transmembrane</keyword>
<dbReference type="EMBL" id="QGTW01000002">
    <property type="protein sequence ID" value="PWW31270.1"/>
    <property type="molecule type" value="Genomic_DNA"/>
</dbReference>
<reference evidence="4 5" key="1">
    <citation type="submission" date="2018-05" db="EMBL/GenBank/DDBJ databases">
        <title>Freshwater and sediment microbial communities from various areas in North America, analyzing microbe dynamics in response to fracking.</title>
        <authorList>
            <person name="Lamendella R."/>
        </authorList>
    </citation>
    <scope>NUCLEOTIDE SEQUENCE [LARGE SCALE GENOMIC DNA]</scope>
    <source>
        <strain evidence="4 5">15_TX</strain>
    </source>
</reference>
<organism evidence="4 5">
    <name type="scientific">Cytobacillus oceanisediminis</name>
    <dbReference type="NCBI Taxonomy" id="665099"/>
    <lineage>
        <taxon>Bacteria</taxon>
        <taxon>Bacillati</taxon>
        <taxon>Bacillota</taxon>
        <taxon>Bacilli</taxon>
        <taxon>Bacillales</taxon>
        <taxon>Bacillaceae</taxon>
        <taxon>Cytobacillus</taxon>
    </lineage>
</organism>
<evidence type="ECO:0000256" key="1">
    <source>
        <dbReference type="ARBA" id="ARBA00004241"/>
    </source>
</evidence>
<name>A0A2V3A5X8_9BACI</name>
<dbReference type="InterPro" id="IPR012902">
    <property type="entry name" value="N_methyl_site"/>
</dbReference>
<proteinExistence type="predicted"/>
<evidence type="ECO:0000256" key="2">
    <source>
        <dbReference type="ARBA" id="ARBA00023287"/>
    </source>
</evidence>
<dbReference type="GO" id="GO:0009986">
    <property type="term" value="C:cell surface"/>
    <property type="evidence" value="ECO:0007669"/>
    <property type="project" value="UniProtKB-SubCell"/>
</dbReference>
<evidence type="ECO:0000313" key="4">
    <source>
        <dbReference type="EMBL" id="PWW31270.1"/>
    </source>
</evidence>
<dbReference type="SUPFAM" id="SSF54523">
    <property type="entry name" value="Pili subunits"/>
    <property type="match status" value="1"/>
</dbReference>
<dbReference type="AlphaFoldDB" id="A0A2V3A5X8"/>
<evidence type="ECO:0000313" key="5">
    <source>
        <dbReference type="Proteomes" id="UP000247150"/>
    </source>
</evidence>
<evidence type="ECO:0000256" key="3">
    <source>
        <dbReference type="SAM" id="Phobius"/>
    </source>
</evidence>
<keyword evidence="3" id="KW-1133">Transmembrane helix</keyword>
<dbReference type="InterPro" id="IPR045584">
    <property type="entry name" value="Pilin-like"/>
</dbReference>
<keyword evidence="2" id="KW-0178">Competence</keyword>
<dbReference type="Proteomes" id="UP000247150">
    <property type="component" value="Unassembled WGS sequence"/>
</dbReference>
<accession>A0A2V3A5X8</accession>
<protein>
    <submittedName>
        <fullName evidence="4">Prepilin-type N-terminal cleavage/methylation domain-containing protein</fullName>
    </submittedName>
</protein>
<gene>
    <name evidence="4" type="ORF">DFO73_102266</name>
</gene>
<dbReference type="RefSeq" id="WP_110063809.1">
    <property type="nucleotide sequence ID" value="NZ_QGTW01000002.1"/>
</dbReference>
<dbReference type="Pfam" id="PF07963">
    <property type="entry name" value="N_methyl"/>
    <property type="match status" value="1"/>
</dbReference>